<comment type="subcellular location">
    <subcellularLocation>
        <location evidence="3">Secreted</location>
    </subcellularLocation>
</comment>
<dbReference type="PANTHER" id="PTHR18896">
    <property type="entry name" value="PHOSPHOLIPASE D"/>
    <property type="match status" value="1"/>
</dbReference>
<reference evidence="11 12" key="2">
    <citation type="journal article" date="2017" name="Genome Biol. Evol.">
        <title>Trajectories and Drivers of Genome Evolution in Surface-Associated Marine Phaeobacter.</title>
        <authorList>
            <person name="Freese H.M."/>
            <person name="Sikorski J."/>
            <person name="Bunk B."/>
            <person name="Scheuner C."/>
            <person name="Meier-Kolthoff J.P."/>
            <person name="Sproer C."/>
            <person name="Gram L."/>
            <person name="Overmann J."/>
        </authorList>
    </citation>
    <scope>NUCLEOTIDE SEQUENCE [LARGE SCALE GENOMIC DNA]</scope>
    <source>
        <strain evidence="11 12">P36</strain>
    </source>
</reference>
<accession>A0ABM7D8S7</accession>
<reference evidence="11 12" key="1">
    <citation type="journal article" date="2017" name="Front. Microbiol.">
        <title>Phaeobacter piscinae sp. nov., a species of the Roseobacter group and potential aquaculture probiont.</title>
        <authorList>
            <person name="Sonnenschein E.C."/>
            <person name="Phippen C.B.W."/>
            <person name="Nielsen K.F."/>
            <person name="Mateiu R.V."/>
            <person name="Melchiorsen J."/>
            <person name="Gram L."/>
            <person name="Overmann J."/>
            <person name="Freese H.M."/>
        </authorList>
    </citation>
    <scope>NUCLEOTIDE SEQUENCE [LARGE SCALE GENOMIC DNA]</scope>
    <source>
        <strain evidence="11 12">P36</strain>
    </source>
</reference>
<evidence type="ECO:0000256" key="5">
    <source>
        <dbReference type="ARBA" id="ARBA00022525"/>
    </source>
</evidence>
<dbReference type="InterPro" id="IPR025202">
    <property type="entry name" value="PLD-like_dom"/>
</dbReference>
<reference evidence="11 12" key="4">
    <citation type="journal article" date="2018" name="Environ. Microbiol. Rep.">
        <title>Phylogenetic distribution of roseobacticides in the Roseobacter group and their effect on microalgae.</title>
        <authorList>
            <person name="Sonnenschein E.C."/>
            <person name="Phippen C.B."/>
            <person name="Bentzon-Tilia M."/>
            <person name="Rasmussen S.A."/>
            <person name="Nielsen K.F."/>
            <person name="Gram L."/>
        </authorList>
    </citation>
    <scope>NUCLEOTIDE SEQUENCE [LARGE SCALE GENOMIC DNA]</scope>
    <source>
        <strain evidence="11 12">P36</strain>
    </source>
</reference>
<evidence type="ECO:0000256" key="1">
    <source>
        <dbReference type="ARBA" id="ARBA00000798"/>
    </source>
</evidence>
<keyword evidence="8" id="KW-0443">Lipid metabolism</keyword>
<comment type="catalytic activity">
    <reaction evidence="1">
        <text>a 1,2-diacyl-sn-glycero-3-phosphocholine + H2O = a 1,2-diacyl-sn-glycero-3-phosphate + choline + H(+)</text>
        <dbReference type="Rhea" id="RHEA:14445"/>
        <dbReference type="ChEBI" id="CHEBI:15354"/>
        <dbReference type="ChEBI" id="CHEBI:15377"/>
        <dbReference type="ChEBI" id="CHEBI:15378"/>
        <dbReference type="ChEBI" id="CHEBI:57643"/>
        <dbReference type="ChEBI" id="CHEBI:58608"/>
        <dbReference type="EC" id="3.1.4.4"/>
    </reaction>
</comment>
<comment type="function">
    <text evidence="2">Could be a virulence factor.</text>
</comment>
<evidence type="ECO:0000256" key="4">
    <source>
        <dbReference type="ARBA" id="ARBA00018392"/>
    </source>
</evidence>
<proteinExistence type="predicted"/>
<dbReference type="EMBL" id="CP010643">
    <property type="protein sequence ID" value="ATG36584.1"/>
    <property type="molecule type" value="Genomic_DNA"/>
</dbReference>
<evidence type="ECO:0000256" key="9">
    <source>
        <dbReference type="ARBA" id="ARBA00029594"/>
    </source>
</evidence>
<reference evidence="11 12" key="3">
    <citation type="journal article" date="2017" name="Int. J. Syst. Evol. Microbiol.">
        <title>Adaptation of Surface-Associated Bacteria to the Open Ocean: A Genomically Distinct Subpopulation of Phaeobacter gallaeciensis Colonizes Pacific Mesozooplankton.</title>
        <authorList>
            <person name="Freese H.M."/>
            <person name="Methner A."/>
            <person name="Overmann J."/>
        </authorList>
    </citation>
    <scope>NUCLEOTIDE SEQUENCE [LARGE SCALE GENOMIC DNA]</scope>
    <source>
        <strain evidence="11 12">P36</strain>
    </source>
</reference>
<evidence type="ECO:0000256" key="6">
    <source>
        <dbReference type="ARBA" id="ARBA00022737"/>
    </source>
</evidence>
<dbReference type="SUPFAM" id="SSF56024">
    <property type="entry name" value="Phospholipase D/nuclease"/>
    <property type="match status" value="2"/>
</dbReference>
<dbReference type="Pfam" id="PF13091">
    <property type="entry name" value="PLDc_2"/>
    <property type="match status" value="1"/>
</dbReference>
<dbReference type="PANTHER" id="PTHR18896:SF76">
    <property type="entry name" value="PHOSPHOLIPASE"/>
    <property type="match status" value="1"/>
</dbReference>
<evidence type="ECO:0000256" key="3">
    <source>
        <dbReference type="ARBA" id="ARBA00004613"/>
    </source>
</evidence>
<evidence type="ECO:0000256" key="7">
    <source>
        <dbReference type="ARBA" id="ARBA00022801"/>
    </source>
</evidence>
<evidence type="ECO:0000256" key="8">
    <source>
        <dbReference type="ARBA" id="ARBA00023098"/>
    </source>
</evidence>
<dbReference type="Gene3D" id="3.30.870.10">
    <property type="entry name" value="Endonuclease Chain A"/>
    <property type="match status" value="2"/>
</dbReference>
<name>A0ABM7D8S7_9RHOB</name>
<sequence>MTMRTSDIPDDTTAPEVFEVLVTAAQAWPAFERAVLGARKEVRASFRIFDFSTALLSPEARAIGQTWADLVEHVVARGVDFHLVISDFDPVMGPELHRKTKRSVAQAQEIAARLARRATDDPVGQLQVEGAMHPARAGLLPRLAFGPFVKMRQSQIPDRSKTPSSKAAPGDEVLPEVRPVTHHQKLAVIDERLLYVGGLDLNDRRRDTLKHDMPSQETWADVQLLVSGPEAREAAHYLRNFQRYVAGKETPPEGKYIRCTISAPRRFGFWAVSPRTVSREIEEDYLAAFERAEHLIYLETQFLRSSVLADGLAAAAKRNPNLSLILVLPALPDDVAFEGNRDLDARYGMALQSQALETVQAAFGARATIASPVQPFLADREAPSVLAGSPVIYVHSKVLIVDDNFAMIGSANMNGRSMRWDTEVALRIIDQQRVAKAWQAMCSHWWHQDQMPEEALAVETAANWWHREVQLNGVRLPQSRSGFLVPHDPQKMADLQQPLPGATEDVV</sequence>
<protein>
    <recommendedName>
        <fullName evidence="4">Phospholipase D</fullName>
    </recommendedName>
    <alternativeName>
        <fullName evidence="9">Choline phosphatase</fullName>
    </alternativeName>
</protein>
<feature type="domain" description="PLD phosphodiesterase" evidence="10">
    <location>
        <begin position="395"/>
        <end position="417"/>
    </location>
</feature>
<evidence type="ECO:0000259" key="10">
    <source>
        <dbReference type="PROSITE" id="PS50035"/>
    </source>
</evidence>
<dbReference type="GO" id="GO:0004630">
    <property type="term" value="F:phospholipase D activity"/>
    <property type="evidence" value="ECO:0007669"/>
    <property type="project" value="UniProtKB-EC"/>
</dbReference>
<dbReference type="PROSITE" id="PS50035">
    <property type="entry name" value="PLD"/>
    <property type="match status" value="2"/>
</dbReference>
<organism evidence="11 12">
    <name type="scientific">Phaeobacter piscinae</name>
    <dbReference type="NCBI Taxonomy" id="1580596"/>
    <lineage>
        <taxon>Bacteria</taxon>
        <taxon>Pseudomonadati</taxon>
        <taxon>Pseudomonadota</taxon>
        <taxon>Alphaproteobacteria</taxon>
        <taxon>Rhodobacterales</taxon>
        <taxon>Roseobacteraceae</taxon>
        <taxon>Phaeobacter</taxon>
    </lineage>
</organism>
<dbReference type="Pfam" id="PF00614">
    <property type="entry name" value="PLDc"/>
    <property type="match status" value="1"/>
</dbReference>
<dbReference type="Proteomes" id="UP000218891">
    <property type="component" value="Chromosome"/>
</dbReference>
<evidence type="ECO:0000256" key="2">
    <source>
        <dbReference type="ARBA" id="ARBA00003145"/>
    </source>
</evidence>
<keyword evidence="6" id="KW-0677">Repeat</keyword>
<evidence type="ECO:0000313" key="11">
    <source>
        <dbReference type="EMBL" id="ATG36584.1"/>
    </source>
</evidence>
<keyword evidence="7 11" id="KW-0378">Hydrolase</keyword>
<keyword evidence="12" id="KW-1185">Reference proteome</keyword>
<evidence type="ECO:0000313" key="12">
    <source>
        <dbReference type="Proteomes" id="UP000218891"/>
    </source>
</evidence>
<gene>
    <name evidence="11" type="ORF">PhaeoP36_02470</name>
</gene>
<feature type="domain" description="PLD phosphodiesterase" evidence="10">
    <location>
        <begin position="178"/>
        <end position="205"/>
    </location>
</feature>
<dbReference type="SMART" id="SM00155">
    <property type="entry name" value="PLDc"/>
    <property type="match status" value="2"/>
</dbReference>
<dbReference type="CDD" id="cd09105">
    <property type="entry name" value="PLDc_vPLD1_2_like_2"/>
    <property type="match status" value="1"/>
</dbReference>
<dbReference type="InterPro" id="IPR001736">
    <property type="entry name" value="PLipase_D/transphosphatidylase"/>
</dbReference>
<keyword evidence="5" id="KW-0964">Secreted</keyword>
<dbReference type="InterPro" id="IPR015679">
    <property type="entry name" value="PLipase_D_fam"/>
</dbReference>